<dbReference type="Proteomes" id="UP000838878">
    <property type="component" value="Chromosome 2"/>
</dbReference>
<reference evidence="1" key="1">
    <citation type="submission" date="2021-12" db="EMBL/GenBank/DDBJ databases">
        <authorList>
            <person name="Martin H S."/>
        </authorList>
    </citation>
    <scope>NUCLEOTIDE SEQUENCE</scope>
</reference>
<proteinExistence type="predicted"/>
<evidence type="ECO:0000313" key="2">
    <source>
        <dbReference type="Proteomes" id="UP000838878"/>
    </source>
</evidence>
<evidence type="ECO:0000313" key="1">
    <source>
        <dbReference type="EMBL" id="CAH0721360.1"/>
    </source>
</evidence>
<keyword evidence="2" id="KW-1185">Reference proteome</keyword>
<organism evidence="1 2">
    <name type="scientific">Brenthis ino</name>
    <name type="common">lesser marbled fritillary</name>
    <dbReference type="NCBI Taxonomy" id="405034"/>
    <lineage>
        <taxon>Eukaryota</taxon>
        <taxon>Metazoa</taxon>
        <taxon>Ecdysozoa</taxon>
        <taxon>Arthropoda</taxon>
        <taxon>Hexapoda</taxon>
        <taxon>Insecta</taxon>
        <taxon>Pterygota</taxon>
        <taxon>Neoptera</taxon>
        <taxon>Endopterygota</taxon>
        <taxon>Lepidoptera</taxon>
        <taxon>Glossata</taxon>
        <taxon>Ditrysia</taxon>
        <taxon>Papilionoidea</taxon>
        <taxon>Nymphalidae</taxon>
        <taxon>Heliconiinae</taxon>
        <taxon>Argynnini</taxon>
        <taxon>Brenthis</taxon>
    </lineage>
</organism>
<gene>
    <name evidence="1" type="ORF">BINO364_LOCUS7470</name>
</gene>
<accession>A0A8J9VKL3</accession>
<dbReference type="AlphaFoldDB" id="A0A8J9VKL3"/>
<feature type="non-terminal residue" evidence="1">
    <location>
        <position position="89"/>
    </location>
</feature>
<dbReference type="EMBL" id="OV170222">
    <property type="protein sequence ID" value="CAH0721360.1"/>
    <property type="molecule type" value="Genomic_DNA"/>
</dbReference>
<protein>
    <submittedName>
        <fullName evidence="1">Uncharacterized protein</fullName>
    </submittedName>
</protein>
<name>A0A8J9VKL3_9NEOP</name>
<sequence>MPIAEASGGAFHTELFTAIWVTRKQHNQSIVEILADIPTSTWFDECIAYIVKYNTNNNSLKQYAGDDHWQRMTAMRNGGRRRRRRKEPL</sequence>